<keyword evidence="3" id="KW-0732">Signal</keyword>
<dbReference type="EMBL" id="LRBP01000009">
    <property type="protein sequence ID" value="OII74507.1"/>
    <property type="molecule type" value="Genomic_DNA"/>
</dbReference>
<dbReference type="OrthoDB" id="342055at2759"/>
<evidence type="ECO:0000256" key="1">
    <source>
        <dbReference type="SAM" id="Coils"/>
    </source>
</evidence>
<reference evidence="4 5" key="1">
    <citation type="submission" date="2016-10" db="EMBL/GenBank/DDBJ databases">
        <title>Reductive evolution of mitochondrial metabolism and differential evolution of invasion-related proteins in Cryptosporidium.</title>
        <authorList>
            <person name="Liu S."/>
            <person name="Roellig D.M."/>
            <person name="Guo Y."/>
            <person name="Li N."/>
            <person name="Frace M.A."/>
            <person name="Tang K."/>
            <person name="Zhang L."/>
            <person name="Feng Y."/>
            <person name="Xiao L."/>
        </authorList>
    </citation>
    <scope>NUCLEOTIDE SEQUENCE [LARGE SCALE GENOMIC DNA]</scope>
    <source>
        <strain evidence="4">39726</strain>
    </source>
</reference>
<feature type="region of interest" description="Disordered" evidence="2">
    <location>
        <begin position="923"/>
        <end position="944"/>
    </location>
</feature>
<dbReference type="VEuPathDB" id="CryptoDB:cubi_00060"/>
<dbReference type="AlphaFoldDB" id="A0A1J4MM22"/>
<sequence>MLSKRKLAVILPMLFELAMSYEQYHTLDTIPLKHRATNHWGKEGPAKDEKIVKVGSIGGGYYGRTVPGLRDYEKGNAKDRAFGSKVESYPYKFEPERTLNNDSLIPLSPEARLRMMREPFREYIYNMTGQVPTLEEVKKMRPQFKEYVKKELNLTNSEVESLFGIQTTKKSEGKLPKYLLFDDMDEFDFDPEEALKYMPRISKKATKEEIDNAYIKAWEILGKSDDKLKKVYQAYRRKYLQKNPLGPVMTEKEFLLHSIRLREREAARLGFISAEPNSDPISKSIEISYFLRDALKDEYEKYKSQNSNDRFSSAKNFVYDALFTDDLIIDEIDRKESSLSPETLPSPYDPIEGRAWTNTTSKSSIVDMSEAYGNIVRGENVYDKNGKLVLNGELLNEMDTQSSIGENGKAINSKTDTIEDVLRSEEEFNEDLDISVGLQKLNTRVSKYNSVKSPSQLLFESSKYSTSAQKRVIDSIDDYTLIDINDMNVNQLRLFNDIIYKNLSTDADKKAENKYFKQRLGEQGGDLGTNSEVYREFIFNKVKHGLFFIPKTINLEKDNYKEMILPVSATGFEVVENSDGTAKIHHIATGLKFNVDYSDGDSLYLNGYLGLIDNNTSLKQNVNTYVSSGWKLSDSQVPSPYRFVSEIDNKVSDFTKFGSSIDLLKENIKSSKTTQSEEVAAEISEYLARNSELLKNYEESRNKYIRSQEKLLDELNKSKSIFRSGAVLESMNRVSDSLMGNAVNGVDVSKFSKVFSDKKLEAFLNQKDELKDITEEEYNLHKDHLRDIRDECQKNYQEFVDNCGNLLENSGRINNYIVSVEDELVSKFLPSLDEKQALGTKIMDDLNKLELVNNNLVENADMLLSLNFDSMGIKRFVDDPKVSKELEGEVMEIFNGDKSVNDYRKLIDNNTVSTKYYIEEPKESSDMDFDDDENGGKMTGKSDGELKDTRYSTDFKGKVKLVFDEALTIIEDHVRDLYLSTKDRKERMLELLKLESFFIRELSRHRKSLSIVINRVVLPEDEIIDENETNELKMRILLKIHEEKTKLMYIREVLDKLFFFPHFRGVRAKTSLRLIEMEEEGIRSKFGFTYIPKFKYGEDDRPIGIYGFKKMDYYDLRLEFFNRLISGFEYDSVSYGFDLEILSLLEELNHPELSKLLYSDSYIESSIFSKRIKLTKILKTLIKNEENKDLRNSLKRIYFMIKRRLDDTIKFEMEHFGSSALESVVSTYTSLDDNGECSKKPIILSSDGKSSKSKSKSKSSNKQRRRMRRNN</sequence>
<gene>
    <name evidence="4" type="ORF">cubi_00060</name>
</gene>
<feature type="chain" id="PRO_5012294856" evidence="3">
    <location>
        <begin position="21"/>
        <end position="1271"/>
    </location>
</feature>
<feature type="region of interest" description="Disordered" evidence="2">
    <location>
        <begin position="1232"/>
        <end position="1271"/>
    </location>
</feature>
<proteinExistence type="predicted"/>
<keyword evidence="1" id="KW-0175">Coiled coil</keyword>
<name>A0A1J4MM22_9CRYT</name>
<feature type="compositionally biased region" description="Basic residues" evidence="2">
    <location>
        <begin position="1251"/>
        <end position="1271"/>
    </location>
</feature>
<comment type="caution">
    <text evidence="4">The sequence shown here is derived from an EMBL/GenBank/DDBJ whole genome shotgun (WGS) entry which is preliminary data.</text>
</comment>
<evidence type="ECO:0000313" key="5">
    <source>
        <dbReference type="Proteomes" id="UP000186176"/>
    </source>
</evidence>
<evidence type="ECO:0000256" key="3">
    <source>
        <dbReference type="SAM" id="SignalP"/>
    </source>
</evidence>
<evidence type="ECO:0000256" key="2">
    <source>
        <dbReference type="SAM" id="MobiDB-lite"/>
    </source>
</evidence>
<feature type="coiled-coil region" evidence="1">
    <location>
        <begin position="683"/>
        <end position="714"/>
    </location>
</feature>
<dbReference type="GeneID" id="39976853"/>
<dbReference type="Proteomes" id="UP000186176">
    <property type="component" value="Unassembled WGS sequence"/>
</dbReference>
<feature type="signal peptide" evidence="3">
    <location>
        <begin position="1"/>
        <end position="20"/>
    </location>
</feature>
<evidence type="ECO:0000313" key="4">
    <source>
        <dbReference type="EMBL" id="OII74507.1"/>
    </source>
</evidence>
<keyword evidence="5" id="KW-1185">Reference proteome</keyword>
<dbReference type="RefSeq" id="XP_028875653.1">
    <property type="nucleotide sequence ID" value="XM_029017074.1"/>
</dbReference>
<accession>A0A1J4MM22</accession>
<organism evidence="4 5">
    <name type="scientific">Cryptosporidium ubiquitum</name>
    <dbReference type="NCBI Taxonomy" id="857276"/>
    <lineage>
        <taxon>Eukaryota</taxon>
        <taxon>Sar</taxon>
        <taxon>Alveolata</taxon>
        <taxon>Apicomplexa</taxon>
        <taxon>Conoidasida</taxon>
        <taxon>Coccidia</taxon>
        <taxon>Eucoccidiorida</taxon>
        <taxon>Eimeriorina</taxon>
        <taxon>Cryptosporidiidae</taxon>
        <taxon>Cryptosporidium</taxon>
    </lineage>
</organism>
<protein>
    <submittedName>
        <fullName evidence="4">Uncharacterized protein</fullName>
    </submittedName>
</protein>